<proteinExistence type="predicted"/>
<organism evidence="1 2">
    <name type="scientific">Arenibacter palladensis</name>
    <dbReference type="NCBI Taxonomy" id="237373"/>
    <lineage>
        <taxon>Bacteria</taxon>
        <taxon>Pseudomonadati</taxon>
        <taxon>Bacteroidota</taxon>
        <taxon>Flavobacteriia</taxon>
        <taxon>Flavobacteriales</taxon>
        <taxon>Flavobacteriaceae</taxon>
        <taxon>Arenibacter</taxon>
    </lineage>
</organism>
<dbReference type="OrthoDB" id="1179773at2"/>
<dbReference type="EMBL" id="FQUX01000001">
    <property type="protein sequence ID" value="SHE57251.1"/>
    <property type="molecule type" value="Genomic_DNA"/>
</dbReference>
<evidence type="ECO:0000313" key="2">
    <source>
        <dbReference type="Proteomes" id="UP000184406"/>
    </source>
</evidence>
<keyword evidence="2" id="KW-1185">Reference proteome</keyword>
<name>A0A1M4UKE4_9FLAO</name>
<gene>
    <name evidence="1" type="ORF">SAMN03080594_101661</name>
</gene>
<sequence>MKAIAKIGNLISNNDKMMILRNLRRIMDIRVIDLEVDTGRLIFHYYSPIALEQVKQELWRIGYPIRHFKFLSTLSPNLQGDSTTETAFA</sequence>
<dbReference type="RefSeq" id="WP_072860275.1">
    <property type="nucleotide sequence ID" value="NZ_FQUX01000001.1"/>
</dbReference>
<accession>A0A1M4UKE4</accession>
<dbReference type="AlphaFoldDB" id="A0A1M4UKE4"/>
<protein>
    <recommendedName>
        <fullName evidence="3">Heavy-metal-associated domain-containing protein</fullName>
    </recommendedName>
</protein>
<evidence type="ECO:0000313" key="1">
    <source>
        <dbReference type="EMBL" id="SHE57251.1"/>
    </source>
</evidence>
<reference evidence="2" key="1">
    <citation type="submission" date="2016-11" db="EMBL/GenBank/DDBJ databases">
        <authorList>
            <person name="Varghese N."/>
            <person name="Submissions S."/>
        </authorList>
    </citation>
    <scope>NUCLEOTIDE SEQUENCE [LARGE SCALE GENOMIC DNA]</scope>
    <source>
        <strain evidence="2">DSM 17539</strain>
    </source>
</reference>
<dbReference type="Proteomes" id="UP000184406">
    <property type="component" value="Unassembled WGS sequence"/>
</dbReference>
<evidence type="ECO:0008006" key="3">
    <source>
        <dbReference type="Google" id="ProtNLM"/>
    </source>
</evidence>